<keyword evidence="3 9" id="KW-1003">Cell membrane</keyword>
<feature type="transmembrane region" description="Helical" evidence="9">
    <location>
        <begin position="21"/>
        <end position="46"/>
    </location>
</feature>
<dbReference type="KEGG" id="nph:NP_2524A"/>
<dbReference type="GO" id="GO:0006605">
    <property type="term" value="P:protein targeting"/>
    <property type="evidence" value="ECO:0007669"/>
    <property type="project" value="UniProtKB-UniRule"/>
</dbReference>
<reference evidence="11 12" key="1">
    <citation type="journal article" date="2005" name="Genome Res.">
        <title>Living with two extremes: conclusions from the genome sequence of Natronomonas pharaonis.</title>
        <authorList>
            <person name="Falb M."/>
            <person name="Pfeiffer F."/>
            <person name="Palm P."/>
            <person name="Rodewald K."/>
            <person name="Hickmann V."/>
            <person name="Tittor J."/>
            <person name="Oesterhelt D."/>
        </authorList>
    </citation>
    <scope>NUCLEOTIDE SEQUENCE [LARGE SCALE GENOMIC DNA]</scope>
    <source>
        <strain evidence="12">ATCC 35678 / DSM 2160 / CIP 103997 / JCM 8858 / NBRC 14720 / NCIMB 2260 / Gabara</strain>
    </source>
</reference>
<evidence type="ECO:0000313" key="12">
    <source>
        <dbReference type="Proteomes" id="UP000002698"/>
    </source>
</evidence>
<evidence type="ECO:0000256" key="7">
    <source>
        <dbReference type="ARBA" id="ARBA00023010"/>
    </source>
</evidence>
<evidence type="ECO:0000313" key="11">
    <source>
        <dbReference type="EMBL" id="CAI49353.1"/>
    </source>
</evidence>
<dbReference type="EMBL" id="CR936257">
    <property type="protein sequence ID" value="CAI49353.1"/>
    <property type="molecule type" value="Genomic_DNA"/>
</dbReference>
<dbReference type="PANTHER" id="PTHR30081:SF8">
    <property type="entry name" value="PROTEIN TRANSLOCASE SUBUNIT SECF"/>
    <property type="match status" value="1"/>
</dbReference>
<dbReference type="InterPro" id="IPR024921">
    <property type="entry name" value="SecF_arc"/>
</dbReference>
<comment type="similarity">
    <text evidence="9">Belongs to the SecD/SecF family. SecF subfamily.</text>
</comment>
<dbReference type="AlphaFoldDB" id="A0A1U7EWB5"/>
<dbReference type="GeneID" id="3703202"/>
<dbReference type="HAMAP" id="MF_01464_A">
    <property type="entry name" value="SecF_A"/>
    <property type="match status" value="1"/>
</dbReference>
<accession>A0A1U7EWB5</accession>
<evidence type="ECO:0000256" key="5">
    <source>
        <dbReference type="ARBA" id="ARBA00022927"/>
    </source>
</evidence>
<dbReference type="EnsemblBacteria" id="CAI49353">
    <property type="protein sequence ID" value="CAI49353"/>
    <property type="gene ID" value="NP_2524A"/>
</dbReference>
<evidence type="ECO:0000256" key="6">
    <source>
        <dbReference type="ARBA" id="ARBA00022989"/>
    </source>
</evidence>
<feature type="transmembrane region" description="Helical" evidence="9">
    <location>
        <begin position="185"/>
        <end position="205"/>
    </location>
</feature>
<dbReference type="PANTHER" id="PTHR30081">
    <property type="entry name" value="PROTEIN-EXPORT MEMBRANE PROTEIN SEC"/>
    <property type="match status" value="1"/>
</dbReference>
<keyword evidence="7 9" id="KW-0811">Translocation</keyword>
<proteinExistence type="inferred from homology"/>
<dbReference type="InterPro" id="IPR022813">
    <property type="entry name" value="SecD/SecF_arch_bac"/>
</dbReference>
<dbReference type="InterPro" id="IPR053476">
    <property type="entry name" value="SecD/SecF_export"/>
</dbReference>
<dbReference type="Gene3D" id="1.20.1640.10">
    <property type="entry name" value="Multidrug efflux transporter AcrB transmembrane domain"/>
    <property type="match status" value="1"/>
</dbReference>
<dbReference type="NCBIfam" id="NF041305">
    <property type="entry name" value="SecF_Halo"/>
    <property type="match status" value="1"/>
</dbReference>
<feature type="transmembrane region" description="Helical" evidence="9">
    <location>
        <begin position="159"/>
        <end position="179"/>
    </location>
</feature>
<organism evidence="11 12">
    <name type="scientific">Natronomonas pharaonis (strain ATCC 35678 / DSM 2160 / CIP 103997 / JCM 8858 / NBRC 14720 / NCIMB 2260 / Gabara)</name>
    <name type="common">Halobacterium pharaonis</name>
    <dbReference type="NCBI Taxonomy" id="348780"/>
    <lineage>
        <taxon>Archaea</taxon>
        <taxon>Methanobacteriati</taxon>
        <taxon>Methanobacteriota</taxon>
        <taxon>Stenosarchaea group</taxon>
        <taxon>Halobacteria</taxon>
        <taxon>Halobacteriales</taxon>
        <taxon>Natronomonadaceae</taxon>
        <taxon>Natronomonas</taxon>
    </lineage>
</organism>
<keyword evidence="8 9" id="KW-0472">Membrane</keyword>
<dbReference type="Proteomes" id="UP000002698">
    <property type="component" value="Chromosome"/>
</dbReference>
<evidence type="ECO:0000256" key="4">
    <source>
        <dbReference type="ARBA" id="ARBA00022692"/>
    </source>
</evidence>
<dbReference type="InterPro" id="IPR048634">
    <property type="entry name" value="SecD_SecF_C"/>
</dbReference>
<dbReference type="RefSeq" id="WP_049939537.1">
    <property type="nucleotide sequence ID" value="NC_007426.1"/>
</dbReference>
<dbReference type="Pfam" id="PF02355">
    <property type="entry name" value="SecD_SecF_C"/>
    <property type="match status" value="1"/>
</dbReference>
<evidence type="ECO:0000259" key="10">
    <source>
        <dbReference type="Pfam" id="PF02355"/>
    </source>
</evidence>
<dbReference type="SUPFAM" id="SSF82866">
    <property type="entry name" value="Multidrug efflux transporter AcrB transmembrane domain"/>
    <property type="match status" value="1"/>
</dbReference>
<evidence type="ECO:0000256" key="8">
    <source>
        <dbReference type="ARBA" id="ARBA00023136"/>
    </source>
</evidence>
<dbReference type="GO" id="GO:0065002">
    <property type="term" value="P:intracellular protein transmembrane transport"/>
    <property type="evidence" value="ECO:0007669"/>
    <property type="project" value="UniProtKB-UniRule"/>
</dbReference>
<keyword evidence="5 9" id="KW-0653">Protein transport</keyword>
<dbReference type="GO" id="GO:0005886">
    <property type="term" value="C:plasma membrane"/>
    <property type="evidence" value="ECO:0007669"/>
    <property type="project" value="UniProtKB-SubCell"/>
</dbReference>
<feature type="transmembrane region" description="Helical" evidence="9">
    <location>
        <begin position="226"/>
        <end position="250"/>
    </location>
</feature>
<evidence type="ECO:0000256" key="9">
    <source>
        <dbReference type="HAMAP-Rule" id="MF_01464"/>
    </source>
</evidence>
<feature type="transmembrane region" description="Helical" evidence="9">
    <location>
        <begin position="256"/>
        <end position="279"/>
    </location>
</feature>
<evidence type="ECO:0000256" key="1">
    <source>
        <dbReference type="ARBA" id="ARBA00004651"/>
    </source>
</evidence>
<keyword evidence="4 9" id="KW-0812">Transmembrane</keyword>
<comment type="subunit">
    <text evidence="9">Part of the protein translocation apparatus. Forms a complex with SecD.</text>
</comment>
<comment type="subcellular location">
    <subcellularLocation>
        <location evidence="1 9">Cell membrane</location>
        <topology evidence="1 9">Multi-pass membrane protein</topology>
    </subcellularLocation>
</comment>
<protein>
    <recommendedName>
        <fullName evidence="9">Protein-export membrane protein SecF</fullName>
    </recommendedName>
</protein>
<evidence type="ECO:0000256" key="2">
    <source>
        <dbReference type="ARBA" id="ARBA00022448"/>
    </source>
</evidence>
<gene>
    <name evidence="9 11" type="primary">secF</name>
    <name evidence="11" type="ordered locus">NP_2524A</name>
</gene>
<name>A0A1U7EWB5_NATPD</name>
<dbReference type="OrthoDB" id="85411at2157"/>
<comment type="function">
    <text evidence="9">Involved in protein export.</text>
</comment>
<sequence length="289" mass="31007">MDLSVPKVDYSDYTNRQLVTIPLAVLAFALAILAVATVVTGSPVALGMDFTGGAELQVETTDSQAEIEAQFDEPVESITQVGSPTSNTYIIEFQSGDYDDLGDLVAQAEAAGYEIQQEGERSASFAADSQQQALFGIAIAFAGMALLVAAMFRTFVPSIAVIASAFSDIMIPLALMRLFDIELTLGTVAALLMLIGYSVDSDLLLNNHVLRRHGDFYTSTFRAMRTGVTMTVTSIAAMIVMTVVASLLGIPLLPDVGLILVFGLLADLMNTYLLNVSLLRYYKYEGIAK</sequence>
<dbReference type="NCBIfam" id="NF006355">
    <property type="entry name" value="PRK08578.1-3"/>
    <property type="match status" value="1"/>
</dbReference>
<dbReference type="STRING" id="348780.NP_2524A"/>
<feature type="domain" description="Protein export membrane protein SecD/SecF C-terminal" evidence="10">
    <location>
        <begin position="121"/>
        <end position="283"/>
    </location>
</feature>
<keyword evidence="2 9" id="KW-0813">Transport</keyword>
<feature type="transmembrane region" description="Helical" evidence="9">
    <location>
        <begin position="133"/>
        <end position="152"/>
    </location>
</feature>
<dbReference type="HOGENOM" id="CLU_060478_0_0_2"/>
<keyword evidence="6 9" id="KW-1133">Transmembrane helix</keyword>
<dbReference type="eggNOG" id="arCOG03054">
    <property type="taxonomic scope" value="Archaea"/>
</dbReference>
<evidence type="ECO:0000256" key="3">
    <source>
        <dbReference type="ARBA" id="ARBA00022475"/>
    </source>
</evidence>
<keyword evidence="12" id="KW-1185">Reference proteome</keyword>